<proteinExistence type="predicted"/>
<dbReference type="AlphaFoldDB" id="A0A6P5FMP2"/>
<evidence type="ECO:0000256" key="1">
    <source>
        <dbReference type="SAM" id="Coils"/>
    </source>
</evidence>
<accession>A0A6P5FMP2</accession>
<reference evidence="4" key="1">
    <citation type="journal article" date="2015" name="Nat. Genet.">
        <title>The pineapple genome and the evolution of CAM photosynthesis.</title>
        <authorList>
            <person name="Ming R."/>
            <person name="VanBuren R."/>
            <person name="Wai C.M."/>
            <person name="Tang H."/>
            <person name="Schatz M.C."/>
            <person name="Bowers J.E."/>
            <person name="Lyons E."/>
            <person name="Wang M.L."/>
            <person name="Chen J."/>
            <person name="Biggers E."/>
            <person name="Zhang J."/>
            <person name="Huang L."/>
            <person name="Zhang L."/>
            <person name="Miao W."/>
            <person name="Zhang J."/>
            <person name="Ye Z."/>
            <person name="Miao C."/>
            <person name="Lin Z."/>
            <person name="Wang H."/>
            <person name="Zhou H."/>
            <person name="Yim W.C."/>
            <person name="Priest H.D."/>
            <person name="Zheng C."/>
            <person name="Woodhouse M."/>
            <person name="Edger P.P."/>
            <person name="Guyot R."/>
            <person name="Guo H.B."/>
            <person name="Guo H."/>
            <person name="Zheng G."/>
            <person name="Singh R."/>
            <person name="Sharma A."/>
            <person name="Min X."/>
            <person name="Zheng Y."/>
            <person name="Lee H."/>
            <person name="Gurtowski J."/>
            <person name="Sedlazeck F.J."/>
            <person name="Harkess A."/>
            <person name="McKain M.R."/>
            <person name="Liao Z."/>
            <person name="Fang J."/>
            <person name="Liu J."/>
            <person name="Zhang X."/>
            <person name="Zhang Q."/>
            <person name="Hu W."/>
            <person name="Qin Y."/>
            <person name="Wang K."/>
            <person name="Chen L.Y."/>
            <person name="Shirley N."/>
            <person name="Lin Y.R."/>
            <person name="Liu L.Y."/>
            <person name="Hernandez A.G."/>
            <person name="Wright C.L."/>
            <person name="Bulone V."/>
            <person name="Tuskan G.A."/>
            <person name="Heath K."/>
            <person name="Zee F."/>
            <person name="Moore P.H."/>
            <person name="Sunkar R."/>
            <person name="Leebens-Mack J.H."/>
            <person name="Mockler T."/>
            <person name="Bennetzen J.L."/>
            <person name="Freeling M."/>
            <person name="Sankoff D."/>
            <person name="Paterson A.H."/>
            <person name="Zhu X."/>
            <person name="Yang X."/>
            <person name="Smith J.A."/>
            <person name="Cushman J.C."/>
            <person name="Paull R.E."/>
            <person name="Yu Q."/>
        </authorList>
    </citation>
    <scope>NUCLEOTIDE SEQUENCE [LARGE SCALE GENOMIC DNA]</scope>
    <source>
        <strain evidence="4">cv. F153</strain>
    </source>
</reference>
<reference evidence="5" key="2">
    <citation type="submission" date="2025-08" db="UniProtKB">
        <authorList>
            <consortium name="RefSeq"/>
        </authorList>
    </citation>
    <scope>IDENTIFICATION</scope>
    <source>
        <tissue evidence="5">Leaf</tissue>
    </source>
</reference>
<gene>
    <name evidence="5" type="primary">LOC109714498</name>
</gene>
<dbReference type="Proteomes" id="UP000515123">
    <property type="component" value="Linkage group 8"/>
</dbReference>
<dbReference type="GeneID" id="109714498"/>
<keyword evidence="4" id="KW-1185">Reference proteome</keyword>
<dbReference type="InterPro" id="IPR056284">
    <property type="entry name" value="AIR9-like_A9"/>
</dbReference>
<organism evidence="4 5">
    <name type="scientific">Ananas comosus</name>
    <name type="common">Pineapple</name>
    <name type="synonym">Ananas ananas</name>
    <dbReference type="NCBI Taxonomy" id="4615"/>
    <lineage>
        <taxon>Eukaryota</taxon>
        <taxon>Viridiplantae</taxon>
        <taxon>Streptophyta</taxon>
        <taxon>Embryophyta</taxon>
        <taxon>Tracheophyta</taxon>
        <taxon>Spermatophyta</taxon>
        <taxon>Magnoliopsida</taxon>
        <taxon>Liliopsida</taxon>
        <taxon>Poales</taxon>
        <taxon>Bromeliaceae</taxon>
        <taxon>Bromelioideae</taxon>
        <taxon>Ananas</taxon>
    </lineage>
</organism>
<feature type="domain" description="AIR9-like A9" evidence="3">
    <location>
        <begin position="339"/>
        <end position="420"/>
    </location>
</feature>
<feature type="domain" description="DUF7046" evidence="2">
    <location>
        <begin position="459"/>
        <end position="557"/>
    </location>
</feature>
<protein>
    <submittedName>
        <fullName evidence="5">Uncharacterized protein LOC109714498 isoform X1</fullName>
    </submittedName>
</protein>
<evidence type="ECO:0000313" key="4">
    <source>
        <dbReference type="Proteomes" id="UP000515123"/>
    </source>
</evidence>
<evidence type="ECO:0000259" key="2">
    <source>
        <dbReference type="Pfam" id="PF23080"/>
    </source>
</evidence>
<dbReference type="PANTHER" id="PTHR31149">
    <property type="entry name" value="EXPRESSED PROTEIN"/>
    <property type="match status" value="1"/>
</dbReference>
<feature type="coiled-coil region" evidence="1">
    <location>
        <begin position="149"/>
        <end position="201"/>
    </location>
</feature>
<name>A0A6P5FMP2_ANACO</name>
<evidence type="ECO:0000259" key="3">
    <source>
        <dbReference type="Pfam" id="PF23197"/>
    </source>
</evidence>
<dbReference type="OrthoDB" id="1890867at2759"/>
<evidence type="ECO:0000313" key="5">
    <source>
        <dbReference type="RefSeq" id="XP_020094743.1"/>
    </source>
</evidence>
<keyword evidence="1" id="KW-0175">Coiled coil</keyword>
<dbReference type="FunFam" id="2.60.40.2700:FF:000001">
    <property type="entry name" value="Transmembrane protein"/>
    <property type="match status" value="1"/>
</dbReference>
<dbReference type="GO" id="GO:0005886">
    <property type="term" value="C:plasma membrane"/>
    <property type="evidence" value="ECO:0007669"/>
    <property type="project" value="TreeGrafter"/>
</dbReference>
<dbReference type="Pfam" id="PF23080">
    <property type="entry name" value="DUF7046"/>
    <property type="match status" value="1"/>
</dbReference>
<dbReference type="InterPro" id="IPR055474">
    <property type="entry name" value="DUF7046"/>
</dbReference>
<sequence length="558" mass="63243">MYIYIYTYPLNHKTLGPGFDRSFAFPKKQHDIQQDMRDPFNSPVDIENADHRSPIELTRPDVMSPHTDYMLGNGDSGPSISSSDYLVRHQNHRASIPNNSSGEELNTRFLDPEITELYSRSRFQEDEIVILQKQIAHACLRELELLNEKHILERKLSELRLAIDEKEDDAISGALKELTQKKNHLEENRRLVNDIKIAEEEVYKFTSSLISLLAEYNIRPPLLNASTLTSGAKHLYQNMEWKIRSLNKMQGSKHQYPQQPSNQHVEPVFDKTGFIHDYDLMDPRETVGPSGAYFEDNTGDGGNLRSNADLQFYMLNAQDNHEYSLDVGVLGEFPFPGINDFQIAGEARPGCTLRACGFPTNGTTLCIFQWVRYRENGTRESIEGATVPDYVVTADDVDTLLAVDCTPMDDNGRQGELVRVFANNQNKITCDPDMQRDIDSYTSAGRATFNVLLLVDSSDDWELTNLILRRTGYQIKVRQTEAVLFEEKYSSDLHIKVPYGFSNQFVLVTSSGTNLPFSTGGTSQPSSTENDVRLRDIVVLTMRIFQSKAVDGKRKGKA</sequence>
<dbReference type="Gene3D" id="2.60.40.2700">
    <property type="match status" value="1"/>
</dbReference>
<dbReference type="Pfam" id="PF23197">
    <property type="entry name" value="IG_AIR9"/>
    <property type="match status" value="1"/>
</dbReference>
<dbReference type="RefSeq" id="XP_020094743.1">
    <property type="nucleotide sequence ID" value="XM_020239154.1"/>
</dbReference>
<dbReference type="PANTHER" id="PTHR31149:SF7">
    <property type="entry name" value="EXPRESSED PROTEIN"/>
    <property type="match status" value="1"/>
</dbReference>